<dbReference type="AlphaFoldDB" id="A0A9P8I7Y7"/>
<keyword evidence="5" id="KW-0508">mRNA splicing</keyword>
<gene>
    <name evidence="10" type="ORF">GP486_006524</name>
</gene>
<dbReference type="Pfam" id="PF01585">
    <property type="entry name" value="G-patch"/>
    <property type="match status" value="1"/>
</dbReference>
<dbReference type="InterPro" id="IPR045211">
    <property type="entry name" value="TFP11/STIP/Ntr1"/>
</dbReference>
<evidence type="ECO:0000256" key="1">
    <source>
        <dbReference type="ARBA" id="ARBA00004123"/>
    </source>
</evidence>
<dbReference type="GO" id="GO:0071008">
    <property type="term" value="C:U2-type post-mRNA release spliceosomal complex"/>
    <property type="evidence" value="ECO:0007669"/>
    <property type="project" value="TreeGrafter"/>
</dbReference>
<evidence type="ECO:0000313" key="10">
    <source>
        <dbReference type="EMBL" id="KAH0553405.1"/>
    </source>
</evidence>
<accession>A0A9P8I7Y7</accession>
<evidence type="ECO:0000313" key="11">
    <source>
        <dbReference type="Proteomes" id="UP000750711"/>
    </source>
</evidence>
<dbReference type="Pfam" id="PF07842">
    <property type="entry name" value="GCFC"/>
    <property type="match status" value="1"/>
</dbReference>
<feature type="domain" description="G-patch" evidence="9">
    <location>
        <begin position="195"/>
        <end position="241"/>
    </location>
</feature>
<dbReference type="GO" id="GO:0000390">
    <property type="term" value="P:spliceosomal complex disassembly"/>
    <property type="evidence" value="ECO:0007669"/>
    <property type="project" value="InterPro"/>
</dbReference>
<dbReference type="Proteomes" id="UP000750711">
    <property type="component" value="Unassembled WGS sequence"/>
</dbReference>
<keyword evidence="3" id="KW-0507">mRNA processing</keyword>
<keyword evidence="11" id="KW-1185">Reference proteome</keyword>
<dbReference type="InterPro" id="IPR000467">
    <property type="entry name" value="G_patch_dom"/>
</dbReference>
<comment type="subcellular location">
    <subcellularLocation>
        <location evidence="1">Nucleus</location>
    </subcellularLocation>
</comment>
<feature type="compositionally biased region" description="Basic and acidic residues" evidence="8">
    <location>
        <begin position="239"/>
        <end position="260"/>
    </location>
</feature>
<comment type="similarity">
    <text evidence="2">Belongs to the TFP11/STIP family.</text>
</comment>
<name>A0A9P8I7Y7_9PEZI</name>
<evidence type="ECO:0000256" key="7">
    <source>
        <dbReference type="SAM" id="Coils"/>
    </source>
</evidence>
<keyword evidence="7" id="KW-0175">Coiled coil</keyword>
<evidence type="ECO:0000256" key="8">
    <source>
        <dbReference type="SAM" id="MobiDB-lite"/>
    </source>
</evidence>
<dbReference type="InterPro" id="IPR022783">
    <property type="entry name" value="GCFC_dom"/>
</dbReference>
<evidence type="ECO:0000256" key="4">
    <source>
        <dbReference type="ARBA" id="ARBA00022728"/>
    </source>
</evidence>
<keyword evidence="6" id="KW-0539">Nucleus</keyword>
<dbReference type="PANTHER" id="PTHR23329">
    <property type="entry name" value="TUFTELIN-INTERACTING PROTEIN 11-RELATED"/>
    <property type="match status" value="1"/>
</dbReference>
<feature type="compositionally biased region" description="Acidic residues" evidence="8">
    <location>
        <begin position="86"/>
        <end position="120"/>
    </location>
</feature>
<feature type="compositionally biased region" description="Basic residues" evidence="8">
    <location>
        <begin position="33"/>
        <end position="42"/>
    </location>
</feature>
<feature type="compositionally biased region" description="Low complexity" evidence="8">
    <location>
        <begin position="1"/>
        <end position="11"/>
    </location>
</feature>
<dbReference type="EMBL" id="JAGHQM010001491">
    <property type="protein sequence ID" value="KAH0553405.1"/>
    <property type="molecule type" value="Genomic_DNA"/>
</dbReference>
<dbReference type="InterPro" id="IPR022159">
    <property type="entry name" value="STIP/TFIP11_N"/>
</dbReference>
<organism evidence="10 11">
    <name type="scientific">Trichoglossum hirsutum</name>
    <dbReference type="NCBI Taxonomy" id="265104"/>
    <lineage>
        <taxon>Eukaryota</taxon>
        <taxon>Fungi</taxon>
        <taxon>Dikarya</taxon>
        <taxon>Ascomycota</taxon>
        <taxon>Pezizomycotina</taxon>
        <taxon>Geoglossomycetes</taxon>
        <taxon>Geoglossales</taxon>
        <taxon>Geoglossaceae</taxon>
        <taxon>Trichoglossum</taxon>
    </lineage>
</organism>
<dbReference type="SMART" id="SM00443">
    <property type="entry name" value="G_patch"/>
    <property type="match status" value="1"/>
</dbReference>
<feature type="region of interest" description="Disordered" evidence="8">
    <location>
        <begin position="1"/>
        <end position="192"/>
    </location>
</feature>
<comment type="caution">
    <text evidence="10">The sequence shown here is derived from an EMBL/GenBank/DDBJ whole genome shotgun (WGS) entry which is preliminary data.</text>
</comment>
<feature type="coiled-coil region" evidence="7">
    <location>
        <begin position="386"/>
        <end position="413"/>
    </location>
</feature>
<keyword evidence="4" id="KW-0747">Spliceosome</keyword>
<dbReference type="PROSITE" id="PS50174">
    <property type="entry name" value="G_PATCH"/>
    <property type="match status" value="1"/>
</dbReference>
<dbReference type="PANTHER" id="PTHR23329:SF1">
    <property type="entry name" value="TUFTELIN-INTERACTING PROTEIN 11"/>
    <property type="match status" value="1"/>
</dbReference>
<evidence type="ECO:0000256" key="2">
    <source>
        <dbReference type="ARBA" id="ARBA00010900"/>
    </source>
</evidence>
<dbReference type="Pfam" id="PF12457">
    <property type="entry name" value="TIP_N"/>
    <property type="match status" value="1"/>
</dbReference>
<evidence type="ECO:0000256" key="3">
    <source>
        <dbReference type="ARBA" id="ARBA00022664"/>
    </source>
</evidence>
<evidence type="ECO:0000259" key="9">
    <source>
        <dbReference type="PROSITE" id="PS50174"/>
    </source>
</evidence>
<feature type="region of interest" description="Disordered" evidence="8">
    <location>
        <begin position="212"/>
        <end position="301"/>
    </location>
</feature>
<sequence>MNAFADSSSDSSESDEILFPSADPAADEFTASSRHRRKRRKTGRDAKESAALGVFGSESEDDGGWNQRTLRTKGLRFVSSKANDAGSDEAEEDEDEDEEEDEDVKGEDRDEEMGAGEVDETAGLRGGLGWGGSATLESPLGRGFVPSSSKGPVLNFAPPAEESTPKIVRPSFNSPAPHSRRNGRGEAQSAAAVNPNSFAAKMMAKMGYVAGQGLGSSGQGILNPIETNVRPQRVGLGAVREKTQQAKDEAKREAVRRGEAYEDSSEEEKKRRRRKRKDGSLGTGSGTSTPDGSRAKPKKKYRTAAEIEAAAEGLEVPNVFKSIVDLTGKESRLLTSASGLLTPGGTGITAESESLKIAKRAYRDLEAFADEWNGLGERKKYIDHQATILGQEIEDQQEEIRKLKDVVSAVEQLNILDQDRPTGDANPRVLEQHLDKVVGSLETLEVNFQDEIENYGLSEIAVAAIHPLFRVAMDDWDPLENPSYLVGHIHRLRNILRLETEADIRGLARQNGRLSRSHGSRSTTHYQTMMYTLWLPKVRSAIINNWDVRDPTPVISLIEAWKDITPPFVYANVMNQLVVQKLTAAVSEWNPRVSSKKRHQVLAPHIWLFPWLQYLDEHHTDPKNSTGLLADVKRKFRVVIDTWDLSRGVIDGLKNWKEVLRGELDHVLIRHLLPRLALLLQSDFEVNPADQDLAPLERVLKWNDFFRPSVMGELLIAEFFPKWHNILHLWLTSDPNYKEVGEWFTWWKGRFPEEVNEVKAVTEEWERGLKTINHALDLGDLVKTDLPPPTAGPARPIKATATTTNGVSTTNQNQNARTPTAAANDAPTFRDVIEAWCSEESLLLMPLREAHETTGLPLFRITASANGKGGAIVYLKGDVVWAQNKKNKSVWEPVELGLPLIEKAEGK</sequence>
<proteinExistence type="inferred from homology"/>
<reference evidence="10" key="1">
    <citation type="submission" date="2021-03" db="EMBL/GenBank/DDBJ databases">
        <title>Comparative genomics and phylogenomic investigation of the class Geoglossomycetes provide insights into ecological specialization and systematics.</title>
        <authorList>
            <person name="Melie T."/>
            <person name="Pirro S."/>
            <person name="Miller A.N."/>
            <person name="Quandt A."/>
        </authorList>
    </citation>
    <scope>NUCLEOTIDE SEQUENCE</scope>
    <source>
        <strain evidence="10">CAQ_001_2017</strain>
    </source>
</reference>
<dbReference type="GO" id="GO:0003676">
    <property type="term" value="F:nucleic acid binding"/>
    <property type="evidence" value="ECO:0007669"/>
    <property type="project" value="InterPro"/>
</dbReference>
<protein>
    <recommendedName>
        <fullName evidence="9">G-patch domain-containing protein</fullName>
    </recommendedName>
</protein>
<evidence type="ECO:0000256" key="5">
    <source>
        <dbReference type="ARBA" id="ARBA00023187"/>
    </source>
</evidence>
<evidence type="ECO:0000256" key="6">
    <source>
        <dbReference type="ARBA" id="ARBA00023242"/>
    </source>
</evidence>